<keyword evidence="1" id="KW-0812">Transmembrane</keyword>
<dbReference type="EMBL" id="JAACAK010000036">
    <property type="protein sequence ID" value="NIR74394.1"/>
    <property type="molecule type" value="Genomic_DNA"/>
</dbReference>
<evidence type="ECO:0000313" key="3">
    <source>
        <dbReference type="Proteomes" id="UP000702544"/>
    </source>
</evidence>
<feature type="transmembrane region" description="Helical" evidence="1">
    <location>
        <begin position="641"/>
        <end position="663"/>
    </location>
</feature>
<dbReference type="AlphaFoldDB" id="A0AAE4Z604"/>
<feature type="transmembrane region" description="Helical" evidence="1">
    <location>
        <begin position="167"/>
        <end position="184"/>
    </location>
</feature>
<evidence type="ECO:0008006" key="4">
    <source>
        <dbReference type="Google" id="ProtNLM"/>
    </source>
</evidence>
<accession>A0AAE4Z604</accession>
<dbReference type="Gene3D" id="3.40.50.150">
    <property type="entry name" value="Vaccinia Virus protein VP39"/>
    <property type="match status" value="1"/>
</dbReference>
<protein>
    <recommendedName>
        <fullName evidence="4">Spermidine synthase</fullName>
    </recommendedName>
</protein>
<feature type="transmembrane region" description="Helical" evidence="1">
    <location>
        <begin position="743"/>
        <end position="765"/>
    </location>
</feature>
<feature type="transmembrane region" description="Helical" evidence="1">
    <location>
        <begin position="615"/>
        <end position="635"/>
    </location>
</feature>
<feature type="transmembrane region" description="Helical" evidence="1">
    <location>
        <begin position="110"/>
        <end position="131"/>
    </location>
</feature>
<feature type="transmembrane region" description="Helical" evidence="1">
    <location>
        <begin position="675"/>
        <end position="697"/>
    </location>
</feature>
<keyword evidence="1" id="KW-0472">Membrane</keyword>
<proteinExistence type="predicted"/>
<comment type="caution">
    <text evidence="2">The sequence shown here is derived from an EMBL/GenBank/DDBJ whole genome shotgun (WGS) entry which is preliminary data.</text>
</comment>
<feature type="transmembrane region" description="Helical" evidence="1">
    <location>
        <begin position="69"/>
        <end position="90"/>
    </location>
</feature>
<evidence type="ECO:0000256" key="1">
    <source>
        <dbReference type="SAM" id="Phobius"/>
    </source>
</evidence>
<dbReference type="CDD" id="cd02440">
    <property type="entry name" value="AdoMet_MTases"/>
    <property type="match status" value="1"/>
</dbReference>
<gene>
    <name evidence="2" type="ORF">GWO12_04675</name>
</gene>
<feature type="transmembrane region" description="Helical" evidence="1">
    <location>
        <begin position="577"/>
        <end position="603"/>
    </location>
</feature>
<feature type="transmembrane region" description="Helical" evidence="1">
    <location>
        <begin position="35"/>
        <end position="57"/>
    </location>
</feature>
<feature type="transmembrane region" description="Helical" evidence="1">
    <location>
        <begin position="709"/>
        <end position="731"/>
    </location>
</feature>
<name>A0AAE4Z604_9BACT</name>
<dbReference type="SUPFAM" id="SSF53335">
    <property type="entry name" value="S-adenosyl-L-methionine-dependent methyltransferases"/>
    <property type="match status" value="1"/>
</dbReference>
<reference evidence="2 3" key="1">
    <citation type="submission" date="2020-01" db="EMBL/GenBank/DDBJ databases">
        <title>Genomes assembled from Gulf of Kutch pelagic sediment metagenomes.</title>
        <authorList>
            <person name="Chandrashekar M."/>
            <person name="Mahajan M.S."/>
            <person name="Dave K.J."/>
            <person name="Vatsa P."/>
            <person name="Nathani N.M."/>
        </authorList>
    </citation>
    <scope>NUCLEOTIDE SEQUENCE [LARGE SCALE GENOMIC DNA]</scope>
    <source>
        <strain evidence="2">KS3-K002</strain>
    </source>
</reference>
<dbReference type="InterPro" id="IPR029063">
    <property type="entry name" value="SAM-dependent_MTases_sf"/>
</dbReference>
<evidence type="ECO:0000313" key="2">
    <source>
        <dbReference type="EMBL" id="NIR74394.1"/>
    </source>
</evidence>
<feature type="transmembrane region" description="Helical" evidence="1">
    <location>
        <begin position="138"/>
        <end position="161"/>
    </location>
</feature>
<sequence length="804" mass="84046">MSRYSRPLAVALLSASTLAYEILLVRVFGIEQFHHFAYMAIGVAMLGFGAAGTLLALVRPGPTAAERGFVAAALATPLALVASATLVHLIPLDATQLPWSLRPWLKLALVYLLLALPFAVGALAVLLALVLERERAGLVYGASFVGAGLGATLALSILWVALPWRALAVPAAAGAVGAATVAVARRGPAVVAIACAALALAALALIRPPWELRINPYKALPQVEAYPEARRVTERADPVGWVVAVEAAAFHHAPGLSLGYQGEFPPQSALFVDGDIAGATTDWSGQEDRRLLDWLPTATPYVLGEVESVLVVGAGGGTEVWNAVEHGARRVRAVELHGGIAELARESMAENAIPDAIDVRWVVADGRRYVSSAGERFDLVTLGPGRGFGASAAGVHALNEDYLHTVEAYRDYLGGLTEDGVLAISGWVTVPPRRSLRTILTVGEALRGVTAGEIGDRLVVVRSWATFTVLAKPSGFEPRAIEALTEWTRSRGFDLDWRPGIERPTPGFNLLDEPVLYEAAAAAVEGAEAAEAFEEDYPFTVGPVGDGRPYPHHYLRAGSLSLFFGAERGSVLPIAEWGYVALIATLAQSLVLAAVLLLGPVLLGGGATTGEGLGLVLAYFSAIGLGFMAAEIAAIQQLTLLLGHPVYAVASVLVVLLVFSGVGSMRSDRWSARHGWAAAAVLAVIMTIYAAGLLPLSRALQPAALPARGLVTVSVLAPLAFLMGTPFPLGLRGMARGAAERVAWAWAANGFASVVATPLAALIALEAGSRVLWLTAGLAYAGAALSYRAGRTTAATTARSRARA</sequence>
<keyword evidence="1" id="KW-1133">Transmembrane helix</keyword>
<feature type="transmembrane region" description="Helical" evidence="1">
    <location>
        <begin position="191"/>
        <end position="210"/>
    </location>
</feature>
<dbReference type="Proteomes" id="UP000702544">
    <property type="component" value="Unassembled WGS sequence"/>
</dbReference>
<organism evidence="2 3">
    <name type="scientific">Candidatus Kutchimonas denitrificans</name>
    <dbReference type="NCBI Taxonomy" id="3056748"/>
    <lineage>
        <taxon>Bacteria</taxon>
        <taxon>Pseudomonadati</taxon>
        <taxon>Gemmatimonadota</taxon>
        <taxon>Gemmatimonadia</taxon>
        <taxon>Candidatus Palauibacterales</taxon>
        <taxon>Candidatus Palauibacteraceae</taxon>
        <taxon>Candidatus Kutchimonas</taxon>
    </lineage>
</organism>
<feature type="transmembrane region" description="Helical" evidence="1">
    <location>
        <begin position="771"/>
        <end position="790"/>
    </location>
</feature>